<dbReference type="Gene3D" id="3.30.1320.10">
    <property type="match status" value="1"/>
</dbReference>
<organism evidence="5 6">
    <name type="scientific">Panicum miliaceum</name>
    <name type="common">Proso millet</name>
    <name type="synonym">Broomcorn millet</name>
    <dbReference type="NCBI Taxonomy" id="4540"/>
    <lineage>
        <taxon>Eukaryota</taxon>
        <taxon>Viridiplantae</taxon>
        <taxon>Streptophyta</taxon>
        <taxon>Embryophyta</taxon>
        <taxon>Tracheophyta</taxon>
        <taxon>Spermatophyta</taxon>
        <taxon>Magnoliopsida</taxon>
        <taxon>Liliopsida</taxon>
        <taxon>Poales</taxon>
        <taxon>Poaceae</taxon>
        <taxon>PACMAD clade</taxon>
        <taxon>Panicoideae</taxon>
        <taxon>Panicodae</taxon>
        <taxon>Paniceae</taxon>
        <taxon>Panicinae</taxon>
        <taxon>Panicum</taxon>
        <taxon>Panicum sect. Panicum</taxon>
    </lineage>
</organism>
<proteinExistence type="inferred from homology"/>
<evidence type="ECO:0000256" key="4">
    <source>
        <dbReference type="SAM" id="MobiDB-lite"/>
    </source>
</evidence>
<dbReference type="EMBL" id="PQIB02000017">
    <property type="protein sequence ID" value="RLM58941.1"/>
    <property type="molecule type" value="Genomic_DNA"/>
</dbReference>
<reference evidence="6" key="1">
    <citation type="journal article" date="2019" name="Nat. Commun.">
        <title>The genome of broomcorn millet.</title>
        <authorList>
            <person name="Zou C."/>
            <person name="Miki D."/>
            <person name="Li D."/>
            <person name="Tang Q."/>
            <person name="Xiao L."/>
            <person name="Rajput S."/>
            <person name="Deng P."/>
            <person name="Jia W."/>
            <person name="Huang R."/>
            <person name="Zhang M."/>
            <person name="Sun Y."/>
            <person name="Hu J."/>
            <person name="Fu X."/>
            <person name="Schnable P.S."/>
            <person name="Li F."/>
            <person name="Zhang H."/>
            <person name="Feng B."/>
            <person name="Zhu X."/>
            <person name="Liu R."/>
            <person name="Schnable J.C."/>
            <person name="Zhu J.-K."/>
            <person name="Zhang H."/>
        </authorList>
    </citation>
    <scope>NUCLEOTIDE SEQUENCE [LARGE SCALE GENOMIC DNA]</scope>
</reference>
<evidence type="ECO:0000313" key="6">
    <source>
        <dbReference type="Proteomes" id="UP000275267"/>
    </source>
</evidence>
<dbReference type="STRING" id="4540.A0A3L6PJG7"/>
<evidence type="ECO:0000256" key="3">
    <source>
        <dbReference type="ARBA" id="ARBA00023274"/>
    </source>
</evidence>
<dbReference type="Pfam" id="PF00886">
    <property type="entry name" value="Ribosomal_S16"/>
    <property type="match status" value="1"/>
</dbReference>
<evidence type="ECO:0008006" key="7">
    <source>
        <dbReference type="Google" id="ProtNLM"/>
    </source>
</evidence>
<dbReference type="PANTHER" id="PTHR12919:SF34">
    <property type="entry name" value="SMALL RIBOSOMAL SUBUNIT PROTEIN BS16CY"/>
    <property type="match status" value="1"/>
</dbReference>
<dbReference type="GO" id="GO:0032543">
    <property type="term" value="P:mitochondrial translation"/>
    <property type="evidence" value="ECO:0007669"/>
    <property type="project" value="TreeGrafter"/>
</dbReference>
<feature type="region of interest" description="Disordered" evidence="4">
    <location>
        <begin position="88"/>
        <end position="117"/>
    </location>
</feature>
<sequence length="343" mass="38944">MRWIRLARLGCRNRHLYRQIAADGCTPLDGKPLQVLGYYSPFAGESTGTKLTADVEECRISFETQPSDPCCCVFMSAGILNPSSMMGSTLNDRHVGRSSSESSLPAQDEGESQTGQKKACPIVVGDINLLRKKINEAVSENKRELDKSFLKHRYNIEFRPHLSSHCLLLPEGLNSASTQFLHSQHHFQTRKTPKYLSSYELMIQRVRIHDDGEWDRFWNQIVTSRVFIAEDWESNIGNVETLHYDYGIKGFCKGEVDASFHDGQNVQLGKATISLIIWRDDNVLCAEVYRDVDCRSIHVAEAYAVVALFFKCFEMGIGRLVLWTDNSDIHGCHWVIHSEPRQG</sequence>
<dbReference type="GO" id="GO:0015935">
    <property type="term" value="C:small ribosomal subunit"/>
    <property type="evidence" value="ECO:0007669"/>
    <property type="project" value="TreeGrafter"/>
</dbReference>
<dbReference type="InterPro" id="IPR023803">
    <property type="entry name" value="Ribosomal_bS16_dom_sf"/>
</dbReference>
<dbReference type="GO" id="GO:0005739">
    <property type="term" value="C:mitochondrion"/>
    <property type="evidence" value="ECO:0007669"/>
    <property type="project" value="GOC"/>
</dbReference>
<comment type="caution">
    <text evidence="5">The sequence shown here is derived from an EMBL/GenBank/DDBJ whole genome shotgun (WGS) entry which is preliminary data.</text>
</comment>
<dbReference type="SUPFAM" id="SSF54565">
    <property type="entry name" value="Ribosomal protein S16"/>
    <property type="match status" value="1"/>
</dbReference>
<evidence type="ECO:0000256" key="2">
    <source>
        <dbReference type="ARBA" id="ARBA00022980"/>
    </source>
</evidence>
<dbReference type="InterPro" id="IPR000307">
    <property type="entry name" value="Ribosomal_bS16"/>
</dbReference>
<name>A0A3L6PJG7_PANMI</name>
<evidence type="ECO:0000313" key="5">
    <source>
        <dbReference type="EMBL" id="RLM58941.1"/>
    </source>
</evidence>
<keyword evidence="2" id="KW-0689">Ribosomal protein</keyword>
<dbReference type="Proteomes" id="UP000275267">
    <property type="component" value="Unassembled WGS sequence"/>
</dbReference>
<keyword evidence="6" id="KW-1185">Reference proteome</keyword>
<gene>
    <name evidence="5" type="ORF">C2845_PM18G06270</name>
</gene>
<dbReference type="GO" id="GO:0003735">
    <property type="term" value="F:structural constituent of ribosome"/>
    <property type="evidence" value="ECO:0007669"/>
    <property type="project" value="InterPro"/>
</dbReference>
<dbReference type="OrthoDB" id="10383849at2759"/>
<dbReference type="PANTHER" id="PTHR12919">
    <property type="entry name" value="30S RIBOSOMAL PROTEIN S16"/>
    <property type="match status" value="1"/>
</dbReference>
<keyword evidence="3" id="KW-0687">Ribonucleoprotein</keyword>
<accession>A0A3L6PJG7</accession>
<comment type="similarity">
    <text evidence="1">Belongs to the bacterial ribosomal protein bS16 family.</text>
</comment>
<protein>
    <recommendedName>
        <fullName evidence="7">RNase H type-1 domain-containing protein</fullName>
    </recommendedName>
</protein>
<dbReference type="AlphaFoldDB" id="A0A3L6PJG7"/>
<evidence type="ECO:0000256" key="1">
    <source>
        <dbReference type="ARBA" id="ARBA00006668"/>
    </source>
</evidence>